<organism evidence="2 3">
    <name type="scientific">Ganoderma sinense ZZ0214-1</name>
    <dbReference type="NCBI Taxonomy" id="1077348"/>
    <lineage>
        <taxon>Eukaryota</taxon>
        <taxon>Fungi</taxon>
        <taxon>Dikarya</taxon>
        <taxon>Basidiomycota</taxon>
        <taxon>Agaricomycotina</taxon>
        <taxon>Agaricomycetes</taxon>
        <taxon>Polyporales</taxon>
        <taxon>Polyporaceae</taxon>
        <taxon>Ganoderma</taxon>
    </lineage>
</organism>
<gene>
    <name evidence="2" type="ORF">GSI_11192</name>
</gene>
<sequence length="173" mass="19073">MPRPSLCAYSLISTFILSLISPSIASVPTLEMDAPQPITECAEDTFTWRGGLPPYTLSLRDARSGAPVFSNGSLTDTVFHWVAAVAAGTSLIVELTDTGENGAGPARISDSFTFEFEFEFEFCGSADERRLDLPVVRFYVHFQWATNNFGRLFVPTTFGVGLHRHSDHEYLSL</sequence>
<keyword evidence="1" id="KW-0732">Signal</keyword>
<dbReference type="Proteomes" id="UP000230002">
    <property type="component" value="Unassembled WGS sequence"/>
</dbReference>
<keyword evidence="3" id="KW-1185">Reference proteome</keyword>
<comment type="caution">
    <text evidence="2">The sequence shown here is derived from an EMBL/GenBank/DDBJ whole genome shotgun (WGS) entry which is preliminary data.</text>
</comment>
<protein>
    <submittedName>
        <fullName evidence="2">Uncharacterized protein</fullName>
    </submittedName>
</protein>
<dbReference type="AlphaFoldDB" id="A0A2G8RYX4"/>
<proteinExistence type="predicted"/>
<reference evidence="2 3" key="1">
    <citation type="journal article" date="2015" name="Sci. Rep.">
        <title>Chromosome-level genome map provides insights into diverse defense mechanisms in the medicinal fungus Ganoderma sinense.</title>
        <authorList>
            <person name="Zhu Y."/>
            <person name="Xu J."/>
            <person name="Sun C."/>
            <person name="Zhou S."/>
            <person name="Xu H."/>
            <person name="Nelson D.R."/>
            <person name="Qian J."/>
            <person name="Song J."/>
            <person name="Luo H."/>
            <person name="Xiang L."/>
            <person name="Li Y."/>
            <person name="Xu Z."/>
            <person name="Ji A."/>
            <person name="Wang L."/>
            <person name="Lu S."/>
            <person name="Hayward A."/>
            <person name="Sun W."/>
            <person name="Li X."/>
            <person name="Schwartz D.C."/>
            <person name="Wang Y."/>
            <person name="Chen S."/>
        </authorList>
    </citation>
    <scope>NUCLEOTIDE SEQUENCE [LARGE SCALE GENOMIC DNA]</scope>
    <source>
        <strain evidence="2 3">ZZ0214-1</strain>
    </source>
</reference>
<name>A0A2G8RYX4_9APHY</name>
<accession>A0A2G8RYX4</accession>
<feature type="chain" id="PRO_5013896753" evidence="1">
    <location>
        <begin position="26"/>
        <end position="173"/>
    </location>
</feature>
<evidence type="ECO:0000256" key="1">
    <source>
        <dbReference type="SAM" id="SignalP"/>
    </source>
</evidence>
<dbReference type="OrthoDB" id="2758131at2759"/>
<evidence type="ECO:0000313" key="2">
    <source>
        <dbReference type="EMBL" id="PIL26713.1"/>
    </source>
</evidence>
<feature type="signal peptide" evidence="1">
    <location>
        <begin position="1"/>
        <end position="25"/>
    </location>
</feature>
<dbReference type="EMBL" id="AYKW01000039">
    <property type="protein sequence ID" value="PIL26713.1"/>
    <property type="molecule type" value="Genomic_DNA"/>
</dbReference>
<evidence type="ECO:0000313" key="3">
    <source>
        <dbReference type="Proteomes" id="UP000230002"/>
    </source>
</evidence>